<keyword evidence="2" id="KW-0813">Transport</keyword>
<evidence type="ECO:0000256" key="3">
    <source>
        <dbReference type="ARBA" id="ARBA00022723"/>
    </source>
</evidence>
<organism evidence="5 6">
    <name type="scientific">Vreelandella olivaria</name>
    <dbReference type="NCBI Taxonomy" id="390919"/>
    <lineage>
        <taxon>Bacteria</taxon>
        <taxon>Pseudomonadati</taxon>
        <taxon>Pseudomonadota</taxon>
        <taxon>Gammaproteobacteria</taxon>
        <taxon>Oceanospirillales</taxon>
        <taxon>Halomonadaceae</taxon>
        <taxon>Vreelandella</taxon>
    </lineage>
</organism>
<dbReference type="PANTHER" id="PTHR42953:SF1">
    <property type="entry name" value="METAL-BINDING PROTEIN HI_0362-RELATED"/>
    <property type="match status" value="1"/>
</dbReference>
<keyword evidence="4" id="KW-0732">Signal</keyword>
<dbReference type="Proteomes" id="UP000289555">
    <property type="component" value="Chromosome"/>
</dbReference>
<name>A0ABM7GMY8_9GAMM</name>
<protein>
    <submittedName>
        <fullName evidence="5">Uncharacterized protein</fullName>
    </submittedName>
</protein>
<evidence type="ECO:0000313" key="6">
    <source>
        <dbReference type="Proteomes" id="UP000289555"/>
    </source>
</evidence>
<evidence type="ECO:0000256" key="4">
    <source>
        <dbReference type="ARBA" id="ARBA00022729"/>
    </source>
</evidence>
<sequence length="98" mass="10875">MDGSRGAAAYIDVIAETLAEHLPDQAEAFYTRAEEARKALNNLSLAVKERLEGIPQTNRTLVTSEAGFGYFARAYEFEAQGVWGLTMKPRAAPKQWLK</sequence>
<dbReference type="PANTHER" id="PTHR42953">
    <property type="entry name" value="HIGH-AFFINITY ZINC UPTAKE SYSTEM PROTEIN ZNUA-RELATED"/>
    <property type="match status" value="1"/>
</dbReference>
<accession>A0ABM7GMY8</accession>
<dbReference type="InterPro" id="IPR006127">
    <property type="entry name" value="ZnuA-like"/>
</dbReference>
<comment type="subcellular location">
    <subcellularLocation>
        <location evidence="1">Cell envelope</location>
    </subcellularLocation>
</comment>
<evidence type="ECO:0000256" key="1">
    <source>
        <dbReference type="ARBA" id="ARBA00004196"/>
    </source>
</evidence>
<evidence type="ECO:0000256" key="2">
    <source>
        <dbReference type="ARBA" id="ARBA00022448"/>
    </source>
</evidence>
<proteinExistence type="predicted"/>
<keyword evidence="3" id="KW-0479">Metal-binding</keyword>
<gene>
    <name evidence="5" type="ORF">HORIV_44430</name>
</gene>
<dbReference type="Gene3D" id="3.40.50.1980">
    <property type="entry name" value="Nitrogenase molybdenum iron protein domain"/>
    <property type="match status" value="1"/>
</dbReference>
<reference evidence="6" key="1">
    <citation type="journal article" date="2019" name="Microbiol. Resour. Announc.">
        <title>Complete Genome Sequence of Halomonas olivaria, a Moderately Halophilic Bacterium Isolated from Olive Processing Effluents, Obtained by Nanopore Sequencing.</title>
        <authorList>
            <person name="Nagata S."/>
            <person name="Ii K.M."/>
            <person name="Tsukimi T."/>
            <person name="Miura M.C."/>
            <person name="Galipon J."/>
            <person name="Arakawa K."/>
        </authorList>
    </citation>
    <scope>NUCLEOTIDE SEQUENCE [LARGE SCALE GENOMIC DNA]</scope>
    <source>
        <strain evidence="6">TYRC17</strain>
    </source>
</reference>
<dbReference type="Pfam" id="PF01297">
    <property type="entry name" value="ZnuA"/>
    <property type="match status" value="1"/>
</dbReference>
<dbReference type="EMBL" id="AP019416">
    <property type="protein sequence ID" value="BBI52022.1"/>
    <property type="molecule type" value="Genomic_DNA"/>
</dbReference>
<evidence type="ECO:0000313" key="5">
    <source>
        <dbReference type="EMBL" id="BBI52022.1"/>
    </source>
</evidence>
<keyword evidence="6" id="KW-1185">Reference proteome</keyword>
<dbReference type="SUPFAM" id="SSF53807">
    <property type="entry name" value="Helical backbone' metal receptor"/>
    <property type="match status" value="1"/>
</dbReference>
<dbReference type="InterPro" id="IPR050492">
    <property type="entry name" value="Bact_metal-bind_prot9"/>
</dbReference>